<dbReference type="InterPro" id="IPR037056">
    <property type="entry name" value="RNase_H1_N_sf"/>
</dbReference>
<organism evidence="2 3">
    <name type="scientific">Sistotremastrum suecicum HHB10207 ss-3</name>
    <dbReference type="NCBI Taxonomy" id="1314776"/>
    <lineage>
        <taxon>Eukaryota</taxon>
        <taxon>Fungi</taxon>
        <taxon>Dikarya</taxon>
        <taxon>Basidiomycota</taxon>
        <taxon>Agaricomycotina</taxon>
        <taxon>Agaricomycetes</taxon>
        <taxon>Sistotremastrales</taxon>
        <taxon>Sistotremastraceae</taxon>
        <taxon>Sistotremastrum</taxon>
    </lineage>
</organism>
<dbReference type="InterPro" id="IPR009027">
    <property type="entry name" value="Ribosomal_bL9/RNase_H1_N"/>
</dbReference>
<protein>
    <recommendedName>
        <fullName evidence="1">Ribonuclease H1 N-terminal domain-containing protein</fullName>
    </recommendedName>
</protein>
<dbReference type="InterPro" id="IPR011320">
    <property type="entry name" value="RNase_H1_N"/>
</dbReference>
<dbReference type="Pfam" id="PF01693">
    <property type="entry name" value="Cauli_VI"/>
    <property type="match status" value="1"/>
</dbReference>
<evidence type="ECO:0000313" key="3">
    <source>
        <dbReference type="Proteomes" id="UP000076798"/>
    </source>
</evidence>
<dbReference type="AlphaFoldDB" id="A0A165XA03"/>
<gene>
    <name evidence="2" type="ORF">SISSUDRAFT_1038051</name>
</gene>
<feature type="domain" description="Ribonuclease H1 N-terminal" evidence="1">
    <location>
        <begin position="378"/>
        <end position="414"/>
    </location>
</feature>
<dbReference type="SUPFAM" id="SSF55658">
    <property type="entry name" value="L9 N-domain-like"/>
    <property type="match status" value="1"/>
</dbReference>
<accession>A0A165XA03</accession>
<name>A0A165XA03_9AGAM</name>
<reference evidence="2 3" key="1">
    <citation type="journal article" date="2016" name="Mol. Biol. Evol.">
        <title>Comparative Genomics of Early-Diverging Mushroom-Forming Fungi Provides Insights into the Origins of Lignocellulose Decay Capabilities.</title>
        <authorList>
            <person name="Nagy L.G."/>
            <person name="Riley R."/>
            <person name="Tritt A."/>
            <person name="Adam C."/>
            <person name="Daum C."/>
            <person name="Floudas D."/>
            <person name="Sun H."/>
            <person name="Yadav J.S."/>
            <person name="Pangilinan J."/>
            <person name="Larsson K.H."/>
            <person name="Matsuura K."/>
            <person name="Barry K."/>
            <person name="Labutti K."/>
            <person name="Kuo R."/>
            <person name="Ohm R.A."/>
            <person name="Bhattacharya S.S."/>
            <person name="Shirouzu T."/>
            <person name="Yoshinaga Y."/>
            <person name="Martin F.M."/>
            <person name="Grigoriev I.V."/>
            <person name="Hibbett D.S."/>
        </authorList>
    </citation>
    <scope>NUCLEOTIDE SEQUENCE [LARGE SCALE GENOMIC DNA]</scope>
    <source>
        <strain evidence="2 3">HHB10207 ss-3</strain>
    </source>
</reference>
<dbReference type="Proteomes" id="UP000076798">
    <property type="component" value="Unassembled WGS sequence"/>
</dbReference>
<sequence>MTSDEPRGFQQEKLELLTTEPVATKNLCHVIILDCGSLWRSCKQGPAVFGLEKAKYGNGAPSRLLPRTVTSSFWTAAACRDHASRDSPYLVWKKPNTAVIDGIRAFLGYHVDFKASKFQHILTALVIHGRVATKNLAHVMLGVRKHFIFKSTGVMNDSFNDFLRTEKTLKRIRGSHQPHSNLTLLLFSLARCLSKKKRMVQSNGLPGSSTSHVEEPTRAPNTVDLIISLLIALLAALFRGSVIIGSLALIYGRHLFVYINNVLARAIPQLTEALRRAAAPAEAQPVVVHVAPIANPPPPPPPSPPPELVAVEVPIPDPTIPAIPLDPAPANLPNPHLDFHHHAMPASMPLYAGPPGSPRPLPPPAIALPGEGTRFICVLKGRRIGVYLNWDAASPHVLHVPGNSHKGYPTYEEACDVFDAAWGAGKVTPLN</sequence>
<dbReference type="Gene3D" id="3.40.970.10">
    <property type="entry name" value="Ribonuclease H1, N-terminal domain"/>
    <property type="match status" value="1"/>
</dbReference>
<dbReference type="EMBL" id="KV428412">
    <property type="protein sequence ID" value="KZT31985.1"/>
    <property type="molecule type" value="Genomic_DNA"/>
</dbReference>
<dbReference type="OrthoDB" id="3270804at2759"/>
<evidence type="ECO:0000259" key="1">
    <source>
        <dbReference type="Pfam" id="PF01693"/>
    </source>
</evidence>
<keyword evidence="3" id="KW-1185">Reference proteome</keyword>
<proteinExistence type="predicted"/>
<evidence type="ECO:0000313" key="2">
    <source>
        <dbReference type="EMBL" id="KZT31985.1"/>
    </source>
</evidence>